<sequence>MKIFRSPPVSISPVHGYCNNHPDDINYEAELVRPGATLSSDSSQTEGVGRPRHKNIYCSASQAMDTGP</sequence>
<proteinExistence type="predicted"/>
<organism evidence="2 3">
    <name type="scientific">Batillaria attramentaria</name>
    <dbReference type="NCBI Taxonomy" id="370345"/>
    <lineage>
        <taxon>Eukaryota</taxon>
        <taxon>Metazoa</taxon>
        <taxon>Spiralia</taxon>
        <taxon>Lophotrochozoa</taxon>
        <taxon>Mollusca</taxon>
        <taxon>Gastropoda</taxon>
        <taxon>Caenogastropoda</taxon>
        <taxon>Sorbeoconcha</taxon>
        <taxon>Cerithioidea</taxon>
        <taxon>Batillariidae</taxon>
        <taxon>Batillaria</taxon>
    </lineage>
</organism>
<feature type="compositionally biased region" description="Polar residues" evidence="1">
    <location>
        <begin position="37"/>
        <end position="46"/>
    </location>
</feature>
<evidence type="ECO:0000313" key="3">
    <source>
        <dbReference type="Proteomes" id="UP001519460"/>
    </source>
</evidence>
<evidence type="ECO:0000313" key="2">
    <source>
        <dbReference type="EMBL" id="KAK7473864.1"/>
    </source>
</evidence>
<feature type="region of interest" description="Disordered" evidence="1">
    <location>
        <begin position="36"/>
        <end position="68"/>
    </location>
</feature>
<accession>A0ABD0JGF7</accession>
<protein>
    <submittedName>
        <fullName evidence="2">Uncharacterized protein</fullName>
    </submittedName>
</protein>
<gene>
    <name evidence="2" type="ORF">BaRGS_00034915</name>
</gene>
<evidence type="ECO:0000256" key="1">
    <source>
        <dbReference type="SAM" id="MobiDB-lite"/>
    </source>
</evidence>
<feature type="compositionally biased region" description="Polar residues" evidence="1">
    <location>
        <begin position="58"/>
        <end position="68"/>
    </location>
</feature>
<name>A0ABD0JGF7_9CAEN</name>
<feature type="non-terminal residue" evidence="2">
    <location>
        <position position="68"/>
    </location>
</feature>
<reference evidence="2 3" key="1">
    <citation type="journal article" date="2023" name="Sci. Data">
        <title>Genome assembly of the Korean intertidal mud-creeper Batillaria attramentaria.</title>
        <authorList>
            <person name="Patra A.K."/>
            <person name="Ho P.T."/>
            <person name="Jun S."/>
            <person name="Lee S.J."/>
            <person name="Kim Y."/>
            <person name="Won Y.J."/>
        </authorList>
    </citation>
    <scope>NUCLEOTIDE SEQUENCE [LARGE SCALE GENOMIC DNA]</scope>
    <source>
        <strain evidence="2">Wonlab-2016</strain>
    </source>
</reference>
<dbReference type="EMBL" id="JACVVK020000455">
    <property type="protein sequence ID" value="KAK7473864.1"/>
    <property type="molecule type" value="Genomic_DNA"/>
</dbReference>
<comment type="caution">
    <text evidence="2">The sequence shown here is derived from an EMBL/GenBank/DDBJ whole genome shotgun (WGS) entry which is preliminary data.</text>
</comment>
<dbReference type="AlphaFoldDB" id="A0ABD0JGF7"/>
<keyword evidence="3" id="KW-1185">Reference proteome</keyword>
<dbReference type="Proteomes" id="UP001519460">
    <property type="component" value="Unassembled WGS sequence"/>
</dbReference>